<evidence type="ECO:0000313" key="2">
    <source>
        <dbReference type="Proteomes" id="UP000077363"/>
    </source>
</evidence>
<dbReference type="RefSeq" id="WP_064013558.1">
    <property type="nucleotide sequence ID" value="NZ_CP011387.1"/>
</dbReference>
<evidence type="ECO:0000313" key="1">
    <source>
        <dbReference type="EMBL" id="ANE42514.1"/>
    </source>
</evidence>
<dbReference type="AlphaFoldDB" id="A0A172T6D4"/>
<gene>
    <name evidence="1" type="ORF">SU48_00630</name>
</gene>
<dbReference type="PATRIC" id="fig|1182568.3.peg.131"/>
<reference evidence="1 2" key="1">
    <citation type="submission" date="2015-01" db="EMBL/GenBank/DDBJ databases">
        <title>Deinococcus puniceus/DY1/ whole genome sequencing.</title>
        <authorList>
            <person name="Kim M.K."/>
            <person name="Srinivasan S."/>
            <person name="Lee J.-J."/>
        </authorList>
    </citation>
    <scope>NUCLEOTIDE SEQUENCE [LARGE SCALE GENOMIC DNA]</scope>
    <source>
        <strain evidence="1 2">DY1</strain>
    </source>
</reference>
<sequence>MGLDVIIVVERRRTDGRWERAEELVPNDYRSWLAEDYPDLGISQADLLHNTWTFYPRDQWLMNVEWPTRRSVPDDMSREAREALIFFTTDKKADQMLLLRDLEETDWEACWDGWRWTHIDDEKKQEWLGYLLYVRSAVLDKLRPLGGLDDVRLIFGYNV</sequence>
<dbReference type="Proteomes" id="UP000077363">
    <property type="component" value="Chromosome"/>
</dbReference>
<keyword evidence="2" id="KW-1185">Reference proteome</keyword>
<protein>
    <submittedName>
        <fullName evidence="1">Uncharacterized protein</fullName>
    </submittedName>
</protein>
<dbReference type="OrthoDB" id="9757947at2"/>
<dbReference type="KEGG" id="dpu:SU48_00630"/>
<dbReference type="EMBL" id="CP011387">
    <property type="protein sequence ID" value="ANE42514.1"/>
    <property type="molecule type" value="Genomic_DNA"/>
</dbReference>
<organism evidence="1 2">
    <name type="scientific">Deinococcus puniceus</name>
    <dbReference type="NCBI Taxonomy" id="1182568"/>
    <lineage>
        <taxon>Bacteria</taxon>
        <taxon>Thermotogati</taxon>
        <taxon>Deinococcota</taxon>
        <taxon>Deinococci</taxon>
        <taxon>Deinococcales</taxon>
        <taxon>Deinococcaceae</taxon>
        <taxon>Deinococcus</taxon>
    </lineage>
</organism>
<proteinExistence type="predicted"/>
<accession>A0A172T6D4</accession>
<dbReference type="STRING" id="1182568.SU48_00630"/>
<name>A0A172T6D4_9DEIO</name>